<gene>
    <name evidence="1" type="ORF">MANES_01G014600v8</name>
</gene>
<keyword evidence="2" id="KW-1185">Reference proteome</keyword>
<name>A0ACB7IAQ2_MANES</name>
<dbReference type="Proteomes" id="UP000091857">
    <property type="component" value="Chromosome 1"/>
</dbReference>
<dbReference type="EMBL" id="CM004387">
    <property type="protein sequence ID" value="KAG8661560.1"/>
    <property type="molecule type" value="Genomic_DNA"/>
</dbReference>
<accession>A0ACB7IAQ2</accession>
<organism evidence="1 2">
    <name type="scientific">Manihot esculenta</name>
    <name type="common">Cassava</name>
    <name type="synonym">Jatropha manihot</name>
    <dbReference type="NCBI Taxonomy" id="3983"/>
    <lineage>
        <taxon>Eukaryota</taxon>
        <taxon>Viridiplantae</taxon>
        <taxon>Streptophyta</taxon>
        <taxon>Embryophyta</taxon>
        <taxon>Tracheophyta</taxon>
        <taxon>Spermatophyta</taxon>
        <taxon>Magnoliopsida</taxon>
        <taxon>eudicotyledons</taxon>
        <taxon>Gunneridae</taxon>
        <taxon>Pentapetalae</taxon>
        <taxon>rosids</taxon>
        <taxon>fabids</taxon>
        <taxon>Malpighiales</taxon>
        <taxon>Euphorbiaceae</taxon>
        <taxon>Crotonoideae</taxon>
        <taxon>Manihoteae</taxon>
        <taxon>Manihot</taxon>
    </lineage>
</organism>
<evidence type="ECO:0000313" key="2">
    <source>
        <dbReference type="Proteomes" id="UP000091857"/>
    </source>
</evidence>
<protein>
    <submittedName>
        <fullName evidence="1">Uncharacterized protein</fullName>
    </submittedName>
</protein>
<reference evidence="2" key="1">
    <citation type="journal article" date="2016" name="Nat. Biotechnol.">
        <title>Sequencing wild and cultivated cassava and related species reveals extensive interspecific hybridization and genetic diversity.</title>
        <authorList>
            <person name="Bredeson J.V."/>
            <person name="Lyons J.B."/>
            <person name="Prochnik S.E."/>
            <person name="Wu G.A."/>
            <person name="Ha C.M."/>
            <person name="Edsinger-Gonzales E."/>
            <person name="Grimwood J."/>
            <person name="Schmutz J."/>
            <person name="Rabbi I.Y."/>
            <person name="Egesi C."/>
            <person name="Nauluvula P."/>
            <person name="Lebot V."/>
            <person name="Ndunguru J."/>
            <person name="Mkamilo G."/>
            <person name="Bart R.S."/>
            <person name="Setter T.L."/>
            <person name="Gleadow R.M."/>
            <person name="Kulakow P."/>
            <person name="Ferguson M.E."/>
            <person name="Rounsley S."/>
            <person name="Rokhsar D.S."/>
        </authorList>
    </citation>
    <scope>NUCLEOTIDE SEQUENCE [LARGE SCALE GENOMIC DNA]</scope>
    <source>
        <strain evidence="2">cv. AM560-2</strain>
    </source>
</reference>
<sequence length="655" mass="74066">MREHQLFFLISFCLAKYLGSLSIIFPISCSSSNGDLFIKCLFAHYKCGDIEGTEYPFWGSHVPEVCGHHAFHLNCQRNKYPFVIIGKQRFLILKIDQETFSMKIVRWDLWQGACLAEAENLQDVALNHPLYGYTSTSRNLTLIYGCPMVDSMLSYAFTCDLQATHVYNYYADEITWELQQPQLVKYCRAHLTSPVSQAALMELYGGSKTVNEALSEGFDVEYQAHRHSCVSCQDSGGICGSNLTTHDFVCLRRDQPRKNASSPGTISGHESNLKKYLMGIIIGFTLAGMSLLCFLLYCFWSFKRVTASNQMAIPFRRLEYNQKIEKVIRQTIAPKRYSYSDVKKMTASFKDKLGQGGYGIVYKGKLLDGRPVAVKILMKNIPKGKRNGEEFINEVAIISRTSHVNVVSLLGFCFEGHKRALIYEFMANGSLEKFMYNGNTWKAGCCLEWEILYEIAIGIAKGLEYLHGGCNTRILHLDIKPQNILLDEHFLPKIADFGLSKLCSRKESTASMENVRGTIGYIAPEVYSRCFGRVSHKSDVYSYGMMILEMVSGRKNANVKANDASKIYFPHWIYHRLQQDSDLGLCSVRTKEEDEIARRLVLVGLWCIQTNLSHRPSMSEVLVMLEVCSEALEIPPRPFNVSPQSSSGNLSPTSV</sequence>
<proteinExistence type="predicted"/>
<comment type="caution">
    <text evidence="1">The sequence shown here is derived from an EMBL/GenBank/DDBJ whole genome shotgun (WGS) entry which is preliminary data.</text>
</comment>
<evidence type="ECO:0000313" key="1">
    <source>
        <dbReference type="EMBL" id="KAG8661560.1"/>
    </source>
</evidence>